<evidence type="ECO:0000259" key="3">
    <source>
        <dbReference type="PROSITE" id="PS50110"/>
    </source>
</evidence>
<dbReference type="InterPro" id="IPR052016">
    <property type="entry name" value="Bact_Sigma-Reg"/>
</dbReference>
<dbReference type="Proteomes" id="UP000093740">
    <property type="component" value="Chromosome"/>
</dbReference>
<dbReference type="InterPro" id="IPR001789">
    <property type="entry name" value="Sig_transdc_resp-reg_receiver"/>
</dbReference>
<dbReference type="Gene3D" id="3.60.40.10">
    <property type="entry name" value="PPM-type phosphatase domain"/>
    <property type="match status" value="1"/>
</dbReference>
<comment type="caution">
    <text evidence="2">Lacks conserved residue(s) required for the propagation of feature annotation.</text>
</comment>
<dbReference type="GO" id="GO:0016791">
    <property type="term" value="F:phosphatase activity"/>
    <property type="evidence" value="ECO:0007669"/>
    <property type="project" value="TreeGrafter"/>
</dbReference>
<name>A0AAI8CLU0_FERIS</name>
<reference evidence="4 5" key="1">
    <citation type="journal article" date="2015" name="Stand. Genomic Sci.">
        <title>Genome sequence of a native-feather degrading extremely thermophilic Eubacterium, Fervidobacterium islandicum AW-1.</title>
        <authorList>
            <person name="Lee Y.J."/>
            <person name="Jeong H."/>
            <person name="Park G.S."/>
            <person name="Kwak Y."/>
            <person name="Lee S.J."/>
            <person name="Lee S.J."/>
            <person name="Park M.K."/>
            <person name="Kim J.Y."/>
            <person name="Kang H.K."/>
            <person name="Shin J.H."/>
            <person name="Lee D.W."/>
        </authorList>
    </citation>
    <scope>NUCLEOTIDE SEQUENCE [LARGE SCALE GENOMIC DNA]</scope>
    <source>
        <strain evidence="4 5">AW-1</strain>
    </source>
</reference>
<evidence type="ECO:0000256" key="1">
    <source>
        <dbReference type="ARBA" id="ARBA00022801"/>
    </source>
</evidence>
<keyword evidence="1" id="KW-0378">Hydrolase</keyword>
<dbReference type="KEGG" id="fia:NA23_05570"/>
<dbReference type="InterPro" id="IPR011006">
    <property type="entry name" value="CheY-like_superfamily"/>
</dbReference>
<dbReference type="AlphaFoldDB" id="A0AAI8CLU0"/>
<evidence type="ECO:0000256" key="2">
    <source>
        <dbReference type="PROSITE-ProRule" id="PRU00169"/>
    </source>
</evidence>
<dbReference type="SMART" id="SM00331">
    <property type="entry name" value="PP2C_SIG"/>
    <property type="match status" value="1"/>
</dbReference>
<dbReference type="EMBL" id="CP014334">
    <property type="protein sequence ID" value="AMW32790.1"/>
    <property type="molecule type" value="Genomic_DNA"/>
</dbReference>
<dbReference type="InterPro" id="IPR036457">
    <property type="entry name" value="PPM-type-like_dom_sf"/>
</dbReference>
<dbReference type="PROSITE" id="PS50110">
    <property type="entry name" value="RESPONSE_REGULATORY"/>
    <property type="match status" value="1"/>
</dbReference>
<evidence type="ECO:0000313" key="4">
    <source>
        <dbReference type="EMBL" id="AMW32790.1"/>
    </source>
</evidence>
<gene>
    <name evidence="4" type="ORF">NA23_05570</name>
</gene>
<sequence length="454" mass="51642">MPSDRVVIFTDSPDNIQDIVQLLEFVGYDVSIESDVSTFLKNNNIQVVLVYYQLLKNAQEVVRYIKTTQSTKDIPVIVLIQEKNYVTLLELYQIGISDYIEFPIIDVELISKIALHIELKKNREKIESLYKELRESLDLASSLQTLMLPEPIEMCNGIWITSNYMPSQIVGGDIYDYFSLNEDVYLYTADISGHGVQSALLCSAVKSVIRSAAQRGLHISEVVNELQDSMKTVLGHNYVTGLFLKIRGSKVEYINCGHPPLIIYDGANFTTMNLKSVFPIGLLDYRYTPGDCGSFEMQEGLTFVAYSDGLYSIFERIRASEDSMQLLLEFLNKEISGIMPEALPFATANALRRRYYEIPDDYSFIAFGRSFGSAYYSENSKYEMIPFERTLKSLVDDIILRAADHYAVLINDHGKFWSIATKNVEIGPILRKLPMSITISFDTVECIKVFKNLR</sequence>
<dbReference type="Pfam" id="PF07228">
    <property type="entry name" value="SpoIIE"/>
    <property type="match status" value="1"/>
</dbReference>
<dbReference type="SUPFAM" id="SSF52172">
    <property type="entry name" value="CheY-like"/>
    <property type="match status" value="1"/>
</dbReference>
<dbReference type="PANTHER" id="PTHR43156:SF2">
    <property type="entry name" value="STAGE II SPORULATION PROTEIN E"/>
    <property type="match status" value="1"/>
</dbReference>
<organism evidence="4 5">
    <name type="scientific">Fervidobacterium islandicum</name>
    <dbReference type="NCBI Taxonomy" id="2423"/>
    <lineage>
        <taxon>Bacteria</taxon>
        <taxon>Thermotogati</taxon>
        <taxon>Thermotogota</taxon>
        <taxon>Thermotogae</taxon>
        <taxon>Thermotogales</taxon>
        <taxon>Fervidobacteriaceae</taxon>
        <taxon>Fervidobacterium</taxon>
    </lineage>
</organism>
<protein>
    <submittedName>
        <fullName evidence="4">SpoIIE family protein phosphatase</fullName>
    </submittedName>
</protein>
<dbReference type="PANTHER" id="PTHR43156">
    <property type="entry name" value="STAGE II SPORULATION PROTEIN E-RELATED"/>
    <property type="match status" value="1"/>
</dbReference>
<dbReference type="InterPro" id="IPR001932">
    <property type="entry name" value="PPM-type_phosphatase-like_dom"/>
</dbReference>
<feature type="domain" description="Response regulatory" evidence="3">
    <location>
        <begin position="5"/>
        <end position="117"/>
    </location>
</feature>
<dbReference type="RefSeq" id="WP_033191817.1">
    <property type="nucleotide sequence ID" value="NZ_CP014334.2"/>
</dbReference>
<accession>A0AAI8CLU0</accession>
<dbReference type="Gene3D" id="3.40.50.2300">
    <property type="match status" value="1"/>
</dbReference>
<evidence type="ECO:0000313" key="5">
    <source>
        <dbReference type="Proteomes" id="UP000093740"/>
    </source>
</evidence>
<proteinExistence type="predicted"/>
<dbReference type="GO" id="GO:0000160">
    <property type="term" value="P:phosphorelay signal transduction system"/>
    <property type="evidence" value="ECO:0007669"/>
    <property type="project" value="InterPro"/>
</dbReference>
<dbReference type="CDD" id="cd00156">
    <property type="entry name" value="REC"/>
    <property type="match status" value="1"/>
</dbReference>
<keyword evidence="5" id="KW-1185">Reference proteome</keyword>